<organism evidence="1">
    <name type="scientific">bioreactor metagenome</name>
    <dbReference type="NCBI Taxonomy" id="1076179"/>
    <lineage>
        <taxon>unclassified sequences</taxon>
        <taxon>metagenomes</taxon>
        <taxon>ecological metagenomes</taxon>
    </lineage>
</organism>
<comment type="caution">
    <text evidence="1">The sequence shown here is derived from an EMBL/GenBank/DDBJ whole genome shotgun (WGS) entry which is preliminary data.</text>
</comment>
<gene>
    <name evidence="1" type="ORF">SDC9_122746</name>
</gene>
<dbReference type="EMBL" id="VSSQ01026835">
    <property type="protein sequence ID" value="MPM75752.1"/>
    <property type="molecule type" value="Genomic_DNA"/>
</dbReference>
<accession>A0A645CFX5</accession>
<protein>
    <submittedName>
        <fullName evidence="1">Uncharacterized protein</fullName>
    </submittedName>
</protein>
<proteinExistence type="predicted"/>
<reference evidence="1" key="1">
    <citation type="submission" date="2019-08" db="EMBL/GenBank/DDBJ databases">
        <authorList>
            <person name="Kucharzyk K."/>
            <person name="Murdoch R.W."/>
            <person name="Higgins S."/>
            <person name="Loffler F."/>
        </authorList>
    </citation>
    <scope>NUCLEOTIDE SEQUENCE</scope>
</reference>
<evidence type="ECO:0000313" key="1">
    <source>
        <dbReference type="EMBL" id="MPM75752.1"/>
    </source>
</evidence>
<dbReference type="AlphaFoldDB" id="A0A645CFX5"/>
<sequence>MARERVRAVFAHKAVGVVLAGKEQKFHAARVAGIGQGAVQRLAGRAASGGVAVEAEHHCLGEAEQLVYMIGRAGRAQRGHGVAKTELGERHHVHIALGDQGVAVLADGGAGFEQSI</sequence>
<name>A0A645CFX5_9ZZZZ</name>